<evidence type="ECO:0000256" key="1">
    <source>
        <dbReference type="ARBA" id="ARBA00022676"/>
    </source>
</evidence>
<comment type="caution">
    <text evidence="4">The sequence shown here is derived from an EMBL/GenBank/DDBJ whole genome shotgun (WGS) entry which is preliminary data.</text>
</comment>
<dbReference type="STRING" id="22663.A0A2I0I2G3"/>
<dbReference type="GO" id="GO:0004048">
    <property type="term" value="F:anthranilate phosphoribosyltransferase activity"/>
    <property type="evidence" value="ECO:0007669"/>
    <property type="project" value="InterPro"/>
</dbReference>
<evidence type="ECO:0000259" key="3">
    <source>
        <dbReference type="Pfam" id="PF02885"/>
    </source>
</evidence>
<dbReference type="PANTHER" id="PTHR43285:SF2">
    <property type="entry name" value="ANTHRANILATE PHOSPHORIBOSYLTRANSFERASE"/>
    <property type="match status" value="1"/>
</dbReference>
<dbReference type="GO" id="GO:0005829">
    <property type="term" value="C:cytosol"/>
    <property type="evidence" value="ECO:0007669"/>
    <property type="project" value="TreeGrafter"/>
</dbReference>
<dbReference type="PANTHER" id="PTHR43285">
    <property type="entry name" value="ANTHRANILATE PHOSPHORIBOSYLTRANSFERASE"/>
    <property type="match status" value="1"/>
</dbReference>
<sequence>MAKSIIGLQQSPTTTLTSVTRRRSLPLPQFTGVARPLSAKPAIASQIRTNPGAAFTVSASAGTVLETNSASKVSSFNELIESLIHGVDLSESEAEATLDFLLDDASEALISAFLVLLRAKGETFEEVSVPFLLSLYHELDC</sequence>
<dbReference type="InterPro" id="IPR017459">
    <property type="entry name" value="Glycosyl_Trfase_fam3_N_dom"/>
</dbReference>
<dbReference type="Gene3D" id="1.20.970.10">
    <property type="entry name" value="Transferase, Pyrimidine Nucleoside Phosphorylase, Chain C"/>
    <property type="match status" value="1"/>
</dbReference>
<dbReference type="AlphaFoldDB" id="A0A2I0I2G3"/>
<feature type="domain" description="Glycosyl transferase family 3 N-terminal" evidence="3">
    <location>
        <begin position="78"/>
        <end position="127"/>
    </location>
</feature>
<keyword evidence="5" id="KW-1185">Reference proteome</keyword>
<dbReference type="Pfam" id="PF02885">
    <property type="entry name" value="Glycos_trans_3N"/>
    <property type="match status" value="1"/>
</dbReference>
<evidence type="ECO:0000313" key="4">
    <source>
        <dbReference type="EMBL" id="PKI37910.1"/>
    </source>
</evidence>
<proteinExistence type="predicted"/>
<dbReference type="SUPFAM" id="SSF47648">
    <property type="entry name" value="Nucleoside phosphorylase/phosphoribosyltransferase N-terminal domain"/>
    <property type="match status" value="1"/>
</dbReference>
<dbReference type="InterPro" id="IPR005940">
    <property type="entry name" value="Anthranilate_Pribosyl_Tfrase"/>
</dbReference>
<accession>A0A2I0I2G3</accession>
<protein>
    <recommendedName>
        <fullName evidence="3">Glycosyl transferase family 3 N-terminal domain-containing protein</fullName>
    </recommendedName>
</protein>
<evidence type="ECO:0000313" key="5">
    <source>
        <dbReference type="Proteomes" id="UP000233551"/>
    </source>
</evidence>
<dbReference type="Proteomes" id="UP000233551">
    <property type="component" value="Unassembled WGS sequence"/>
</dbReference>
<keyword evidence="2" id="KW-0808">Transferase</keyword>
<organism evidence="4 5">
    <name type="scientific">Punica granatum</name>
    <name type="common">Pomegranate</name>
    <dbReference type="NCBI Taxonomy" id="22663"/>
    <lineage>
        <taxon>Eukaryota</taxon>
        <taxon>Viridiplantae</taxon>
        <taxon>Streptophyta</taxon>
        <taxon>Embryophyta</taxon>
        <taxon>Tracheophyta</taxon>
        <taxon>Spermatophyta</taxon>
        <taxon>Magnoliopsida</taxon>
        <taxon>eudicotyledons</taxon>
        <taxon>Gunneridae</taxon>
        <taxon>Pentapetalae</taxon>
        <taxon>rosids</taxon>
        <taxon>malvids</taxon>
        <taxon>Myrtales</taxon>
        <taxon>Lythraceae</taxon>
        <taxon>Punica</taxon>
    </lineage>
</organism>
<gene>
    <name evidence="4" type="ORF">CRG98_041685</name>
</gene>
<dbReference type="InterPro" id="IPR036320">
    <property type="entry name" value="Glycosyl_Trfase_fam3_N_dom_sf"/>
</dbReference>
<reference evidence="4 5" key="1">
    <citation type="submission" date="2017-11" db="EMBL/GenBank/DDBJ databases">
        <title>De-novo sequencing of pomegranate (Punica granatum L.) genome.</title>
        <authorList>
            <person name="Akparov Z."/>
            <person name="Amiraslanov A."/>
            <person name="Hajiyeva S."/>
            <person name="Abbasov M."/>
            <person name="Kaur K."/>
            <person name="Hamwieh A."/>
            <person name="Solovyev V."/>
            <person name="Salamov A."/>
            <person name="Braich B."/>
            <person name="Kosarev P."/>
            <person name="Mahmoud A."/>
            <person name="Hajiyev E."/>
            <person name="Babayeva S."/>
            <person name="Izzatullayeva V."/>
            <person name="Mammadov A."/>
            <person name="Mammadov A."/>
            <person name="Sharifova S."/>
            <person name="Ojaghi J."/>
            <person name="Eynullazada K."/>
            <person name="Bayramov B."/>
            <person name="Abdulazimova A."/>
            <person name="Shahmuradov I."/>
        </authorList>
    </citation>
    <scope>NUCLEOTIDE SEQUENCE [LARGE SCALE GENOMIC DNA]</scope>
    <source>
        <strain evidence="5">cv. AG2017</strain>
        <tissue evidence="4">Leaf</tissue>
    </source>
</reference>
<dbReference type="EMBL" id="PGOL01004260">
    <property type="protein sequence ID" value="PKI37910.1"/>
    <property type="molecule type" value="Genomic_DNA"/>
</dbReference>
<dbReference type="GO" id="GO:0000162">
    <property type="term" value="P:L-tryptophan biosynthetic process"/>
    <property type="evidence" value="ECO:0007669"/>
    <property type="project" value="InterPro"/>
</dbReference>
<name>A0A2I0I2G3_PUNGR</name>
<keyword evidence="1" id="KW-0328">Glycosyltransferase</keyword>
<evidence type="ECO:0000256" key="2">
    <source>
        <dbReference type="ARBA" id="ARBA00022679"/>
    </source>
</evidence>